<keyword evidence="1" id="KW-0812">Transmembrane</keyword>
<dbReference type="EMBL" id="LAZR01032739">
    <property type="protein sequence ID" value="KKL50049.1"/>
    <property type="molecule type" value="Genomic_DNA"/>
</dbReference>
<name>A0A0F9CLL1_9ZZZZ</name>
<proteinExistence type="predicted"/>
<evidence type="ECO:0000313" key="2">
    <source>
        <dbReference type="EMBL" id="KKL50049.1"/>
    </source>
</evidence>
<sequence length="128" mass="14319">MNLSRGCDDPVRLYNVNAYSPPLQGGIMKKLLFLTATAVGAAVLVRRLVPAERRAQLREDLVQMPATMMEKCMEAMPEDSPPKVMTSGIRRMQEQNDELVALFREQNKLMRKQNDLLQAVVSAAESQG</sequence>
<keyword evidence="1" id="KW-0472">Membrane</keyword>
<organism evidence="2">
    <name type="scientific">marine sediment metagenome</name>
    <dbReference type="NCBI Taxonomy" id="412755"/>
    <lineage>
        <taxon>unclassified sequences</taxon>
        <taxon>metagenomes</taxon>
        <taxon>ecological metagenomes</taxon>
    </lineage>
</organism>
<protein>
    <submittedName>
        <fullName evidence="2">Uncharacterized protein</fullName>
    </submittedName>
</protein>
<reference evidence="2" key="1">
    <citation type="journal article" date="2015" name="Nature">
        <title>Complex archaea that bridge the gap between prokaryotes and eukaryotes.</title>
        <authorList>
            <person name="Spang A."/>
            <person name="Saw J.H."/>
            <person name="Jorgensen S.L."/>
            <person name="Zaremba-Niedzwiedzka K."/>
            <person name="Martijn J."/>
            <person name="Lind A.E."/>
            <person name="van Eijk R."/>
            <person name="Schleper C."/>
            <person name="Guy L."/>
            <person name="Ettema T.J."/>
        </authorList>
    </citation>
    <scope>NUCLEOTIDE SEQUENCE</scope>
</reference>
<dbReference type="AlphaFoldDB" id="A0A0F9CLL1"/>
<gene>
    <name evidence="2" type="ORF">LCGC14_2309410</name>
</gene>
<comment type="caution">
    <text evidence="2">The sequence shown here is derived from an EMBL/GenBank/DDBJ whole genome shotgun (WGS) entry which is preliminary data.</text>
</comment>
<feature type="transmembrane region" description="Helical" evidence="1">
    <location>
        <begin position="31"/>
        <end position="49"/>
    </location>
</feature>
<evidence type="ECO:0000256" key="1">
    <source>
        <dbReference type="SAM" id="Phobius"/>
    </source>
</evidence>
<keyword evidence="1" id="KW-1133">Transmembrane helix</keyword>
<accession>A0A0F9CLL1</accession>